<dbReference type="EC" id="2.7.4.9" evidence="2 10"/>
<comment type="caution">
    <text evidence="10">Lacks conserved residue(s) required for the propagation of feature annotation.</text>
</comment>
<gene>
    <name evidence="10" type="primary">tmk</name>
    <name evidence="12" type="ORF">GA0070621_1068</name>
</gene>
<dbReference type="PANTHER" id="PTHR10344:SF4">
    <property type="entry name" value="UMP-CMP KINASE 2, MITOCHONDRIAL"/>
    <property type="match status" value="1"/>
</dbReference>
<comment type="catalytic activity">
    <reaction evidence="9 10">
        <text>dTMP + ATP = dTDP + ADP</text>
        <dbReference type="Rhea" id="RHEA:13517"/>
        <dbReference type="ChEBI" id="CHEBI:30616"/>
        <dbReference type="ChEBI" id="CHEBI:58369"/>
        <dbReference type="ChEBI" id="CHEBI:63528"/>
        <dbReference type="ChEBI" id="CHEBI:456216"/>
        <dbReference type="EC" id="2.7.4.9"/>
    </reaction>
</comment>
<evidence type="ECO:0000256" key="9">
    <source>
        <dbReference type="ARBA" id="ARBA00048743"/>
    </source>
</evidence>
<dbReference type="EMBL" id="LT594324">
    <property type="protein sequence ID" value="SBT40820.1"/>
    <property type="molecule type" value="Genomic_DNA"/>
</dbReference>
<evidence type="ECO:0000313" key="13">
    <source>
        <dbReference type="Proteomes" id="UP000198765"/>
    </source>
</evidence>
<keyword evidence="4 10" id="KW-0808">Transferase</keyword>
<evidence type="ECO:0000256" key="1">
    <source>
        <dbReference type="ARBA" id="ARBA00009776"/>
    </source>
</evidence>
<evidence type="ECO:0000259" key="11">
    <source>
        <dbReference type="Pfam" id="PF02223"/>
    </source>
</evidence>
<keyword evidence="13" id="KW-1185">Reference proteome</keyword>
<dbReference type="Gene3D" id="3.40.50.300">
    <property type="entry name" value="P-loop containing nucleotide triphosphate hydrolases"/>
    <property type="match status" value="1"/>
</dbReference>
<proteinExistence type="inferred from homology"/>
<dbReference type="GO" id="GO:0006227">
    <property type="term" value="P:dUDP biosynthetic process"/>
    <property type="evidence" value="ECO:0007669"/>
    <property type="project" value="TreeGrafter"/>
</dbReference>
<feature type="domain" description="Thymidylate kinase-like" evidence="11">
    <location>
        <begin position="5"/>
        <end position="203"/>
    </location>
</feature>
<protein>
    <recommendedName>
        <fullName evidence="3 10">Thymidylate kinase</fullName>
        <ecNumber evidence="2 10">2.7.4.9</ecNumber>
    </recommendedName>
    <alternativeName>
        <fullName evidence="10">dTMP kinase</fullName>
    </alternativeName>
</protein>
<evidence type="ECO:0000256" key="3">
    <source>
        <dbReference type="ARBA" id="ARBA00017144"/>
    </source>
</evidence>
<keyword evidence="7 10" id="KW-0418">Kinase</keyword>
<reference evidence="12 13" key="1">
    <citation type="submission" date="2016-06" db="EMBL/GenBank/DDBJ databases">
        <authorList>
            <person name="Kjaerup R.B."/>
            <person name="Dalgaard T.S."/>
            <person name="Juul-Madsen H.R."/>
        </authorList>
    </citation>
    <scope>NUCLEOTIDE SEQUENCE [LARGE SCALE GENOMIC DNA]</scope>
    <source>
        <strain evidence="12 13">DSM 45248</strain>
    </source>
</reference>
<sequence length="222" mass="23706">MLIAFEGLPGAGKTTQSRALAAHLCQHGAAVTYLPDNLTRGAEPLGRTLLTLFDSGDPFSRHDSVLTDTYLAAAIRADTYATHIAGALVAGNTVIEDRGLHTLYSYSLAGLLQKHRTPPDEAIAWLQQVGVFAGPAADRSLWLRLPPDDAITRAEQRQGHPYTGEQRAFLRYVHDAYTVLAETDPDLRVIDAGELGTDDAHQAVLAAVADLTAPAVDLSSVA</sequence>
<evidence type="ECO:0000256" key="8">
    <source>
        <dbReference type="ARBA" id="ARBA00022840"/>
    </source>
</evidence>
<dbReference type="GO" id="GO:0005737">
    <property type="term" value="C:cytoplasm"/>
    <property type="evidence" value="ECO:0007669"/>
    <property type="project" value="TreeGrafter"/>
</dbReference>
<dbReference type="InterPro" id="IPR018094">
    <property type="entry name" value="Thymidylate_kinase"/>
</dbReference>
<evidence type="ECO:0000256" key="2">
    <source>
        <dbReference type="ARBA" id="ARBA00012980"/>
    </source>
</evidence>
<dbReference type="PATRIC" id="fig|299146.4.peg.1104"/>
<evidence type="ECO:0000313" key="12">
    <source>
        <dbReference type="EMBL" id="SBT40820.1"/>
    </source>
</evidence>
<keyword evidence="5 10" id="KW-0545">Nucleotide biosynthesis</keyword>
<dbReference type="HAMAP" id="MF_00165">
    <property type="entry name" value="Thymidylate_kinase"/>
    <property type="match status" value="1"/>
</dbReference>
<evidence type="ECO:0000256" key="5">
    <source>
        <dbReference type="ARBA" id="ARBA00022727"/>
    </source>
</evidence>
<dbReference type="InterPro" id="IPR027417">
    <property type="entry name" value="P-loop_NTPase"/>
</dbReference>
<evidence type="ECO:0000256" key="10">
    <source>
        <dbReference type="HAMAP-Rule" id="MF_00165"/>
    </source>
</evidence>
<organism evidence="12 13">
    <name type="scientific">Micromonospora narathiwatensis</name>
    <dbReference type="NCBI Taxonomy" id="299146"/>
    <lineage>
        <taxon>Bacteria</taxon>
        <taxon>Bacillati</taxon>
        <taxon>Actinomycetota</taxon>
        <taxon>Actinomycetes</taxon>
        <taxon>Micromonosporales</taxon>
        <taxon>Micromonosporaceae</taxon>
        <taxon>Micromonospora</taxon>
    </lineage>
</organism>
<dbReference type="RefSeq" id="WP_091192032.1">
    <property type="nucleotide sequence ID" value="NZ_LT594324.1"/>
</dbReference>
<evidence type="ECO:0000256" key="6">
    <source>
        <dbReference type="ARBA" id="ARBA00022741"/>
    </source>
</evidence>
<name>A0A1A8ZAC1_9ACTN</name>
<dbReference type="Proteomes" id="UP000198765">
    <property type="component" value="Chromosome I"/>
</dbReference>
<dbReference type="PANTHER" id="PTHR10344">
    <property type="entry name" value="THYMIDYLATE KINASE"/>
    <property type="match status" value="1"/>
</dbReference>
<keyword evidence="6 10" id="KW-0547">Nucleotide-binding</keyword>
<dbReference type="SUPFAM" id="SSF52540">
    <property type="entry name" value="P-loop containing nucleoside triphosphate hydrolases"/>
    <property type="match status" value="1"/>
</dbReference>
<dbReference type="GO" id="GO:0006233">
    <property type="term" value="P:dTDP biosynthetic process"/>
    <property type="evidence" value="ECO:0007669"/>
    <property type="project" value="InterPro"/>
</dbReference>
<dbReference type="OrthoDB" id="9774907at2"/>
<dbReference type="GO" id="GO:0005524">
    <property type="term" value="F:ATP binding"/>
    <property type="evidence" value="ECO:0007669"/>
    <property type="project" value="UniProtKB-UniRule"/>
</dbReference>
<evidence type="ECO:0000256" key="4">
    <source>
        <dbReference type="ARBA" id="ARBA00022679"/>
    </source>
</evidence>
<comment type="function">
    <text evidence="10">Phosphorylation of dTMP to form dTDP in both de novo and salvage pathways of dTTP synthesis.</text>
</comment>
<dbReference type="GO" id="GO:0004798">
    <property type="term" value="F:dTMP kinase activity"/>
    <property type="evidence" value="ECO:0007669"/>
    <property type="project" value="UniProtKB-UniRule"/>
</dbReference>
<dbReference type="AlphaFoldDB" id="A0A1A8ZAC1"/>
<comment type="similarity">
    <text evidence="1 10">Belongs to the thymidylate kinase family.</text>
</comment>
<dbReference type="InterPro" id="IPR039430">
    <property type="entry name" value="Thymidylate_kin-like_dom"/>
</dbReference>
<keyword evidence="8 10" id="KW-0067">ATP-binding</keyword>
<accession>A0A1A8ZAC1</accession>
<dbReference type="CDD" id="cd01672">
    <property type="entry name" value="TMPK"/>
    <property type="match status" value="1"/>
</dbReference>
<dbReference type="GO" id="GO:0006235">
    <property type="term" value="P:dTTP biosynthetic process"/>
    <property type="evidence" value="ECO:0007669"/>
    <property type="project" value="UniProtKB-UniRule"/>
</dbReference>
<dbReference type="Pfam" id="PF02223">
    <property type="entry name" value="Thymidylate_kin"/>
    <property type="match status" value="1"/>
</dbReference>
<evidence type="ECO:0000256" key="7">
    <source>
        <dbReference type="ARBA" id="ARBA00022777"/>
    </source>
</evidence>